<dbReference type="GO" id="GO:0005524">
    <property type="term" value="F:ATP binding"/>
    <property type="evidence" value="ECO:0007669"/>
    <property type="project" value="UniProtKB-KW"/>
</dbReference>
<keyword evidence="2" id="KW-0067">ATP-binding</keyword>
<proteinExistence type="predicted"/>
<dbReference type="Gene3D" id="1.10.510.10">
    <property type="entry name" value="Transferase(Phosphotransferase) domain 1"/>
    <property type="match status" value="1"/>
</dbReference>
<dbReference type="GO" id="GO:0004672">
    <property type="term" value="F:protein kinase activity"/>
    <property type="evidence" value="ECO:0007669"/>
    <property type="project" value="InterPro"/>
</dbReference>
<evidence type="ECO:0000259" key="3">
    <source>
        <dbReference type="PROSITE" id="PS50011"/>
    </source>
</evidence>
<dbReference type="Pfam" id="PF07714">
    <property type="entry name" value="PK_Tyr_Ser-Thr"/>
    <property type="match status" value="1"/>
</dbReference>
<evidence type="ECO:0000256" key="1">
    <source>
        <dbReference type="ARBA" id="ARBA00022741"/>
    </source>
</evidence>
<dbReference type="SUPFAM" id="SSF56112">
    <property type="entry name" value="Protein kinase-like (PK-like)"/>
    <property type="match status" value="1"/>
</dbReference>
<keyword evidence="4" id="KW-0675">Receptor</keyword>
<feature type="domain" description="Protein kinase" evidence="3">
    <location>
        <begin position="1"/>
        <end position="46"/>
    </location>
</feature>
<evidence type="ECO:0000313" key="5">
    <source>
        <dbReference type="Proteomes" id="UP000265520"/>
    </source>
</evidence>
<keyword evidence="1" id="KW-0547">Nucleotide-binding</keyword>
<dbReference type="InterPro" id="IPR011009">
    <property type="entry name" value="Kinase-like_dom_sf"/>
</dbReference>
<comment type="caution">
    <text evidence="4">The sequence shown here is derived from an EMBL/GenBank/DDBJ whole genome shotgun (WGS) entry which is preliminary data.</text>
</comment>
<dbReference type="PROSITE" id="PS50011">
    <property type="entry name" value="PROTEIN_KINASE_DOM"/>
    <property type="match status" value="1"/>
</dbReference>
<dbReference type="InterPro" id="IPR001245">
    <property type="entry name" value="Ser-Thr/Tyr_kinase_cat_dom"/>
</dbReference>
<dbReference type="PANTHER" id="PTHR27001:SF673">
    <property type="entry name" value="PROTEIN STRUBBELIG"/>
    <property type="match status" value="1"/>
</dbReference>
<keyword evidence="5" id="KW-1185">Reference proteome</keyword>
<evidence type="ECO:0000256" key="2">
    <source>
        <dbReference type="ARBA" id="ARBA00022840"/>
    </source>
</evidence>
<evidence type="ECO:0000313" key="4">
    <source>
        <dbReference type="EMBL" id="MCI00561.1"/>
    </source>
</evidence>
<dbReference type="PANTHER" id="PTHR27001">
    <property type="entry name" value="OS01G0253100 PROTEIN"/>
    <property type="match status" value="1"/>
</dbReference>
<reference evidence="4 5" key="1">
    <citation type="journal article" date="2018" name="Front. Plant Sci.">
        <title>Red Clover (Trifolium pratense) and Zigzag Clover (T. medium) - A Picture of Genomic Similarities and Differences.</title>
        <authorList>
            <person name="Dluhosova J."/>
            <person name="Istvanek J."/>
            <person name="Nedelnik J."/>
            <person name="Repkova J."/>
        </authorList>
    </citation>
    <scope>NUCLEOTIDE SEQUENCE [LARGE SCALE GENOMIC DNA]</scope>
    <source>
        <strain evidence="5">cv. 10/8</strain>
        <tissue evidence="4">Leaf</tissue>
    </source>
</reference>
<dbReference type="AlphaFoldDB" id="A0A392NL51"/>
<protein>
    <submittedName>
        <fullName evidence="4">Protein STRUBBELIG-RECEPTOR FAMILY 3-like</fullName>
    </submittedName>
</protein>
<dbReference type="GO" id="GO:0005886">
    <property type="term" value="C:plasma membrane"/>
    <property type="evidence" value="ECO:0007669"/>
    <property type="project" value="TreeGrafter"/>
</dbReference>
<feature type="non-terminal residue" evidence="4">
    <location>
        <position position="1"/>
    </location>
</feature>
<dbReference type="InterPro" id="IPR000719">
    <property type="entry name" value="Prot_kinase_dom"/>
</dbReference>
<accession>A0A392NL51</accession>
<name>A0A392NL51_9FABA</name>
<gene>
    <name evidence="4" type="ORF">A2U01_0021581</name>
</gene>
<organism evidence="4 5">
    <name type="scientific">Trifolium medium</name>
    <dbReference type="NCBI Taxonomy" id="97028"/>
    <lineage>
        <taxon>Eukaryota</taxon>
        <taxon>Viridiplantae</taxon>
        <taxon>Streptophyta</taxon>
        <taxon>Embryophyta</taxon>
        <taxon>Tracheophyta</taxon>
        <taxon>Spermatophyta</taxon>
        <taxon>Magnoliopsida</taxon>
        <taxon>eudicotyledons</taxon>
        <taxon>Gunneridae</taxon>
        <taxon>Pentapetalae</taxon>
        <taxon>rosids</taxon>
        <taxon>fabids</taxon>
        <taxon>Fabales</taxon>
        <taxon>Fabaceae</taxon>
        <taxon>Papilionoideae</taxon>
        <taxon>50 kb inversion clade</taxon>
        <taxon>NPAAA clade</taxon>
        <taxon>Hologalegina</taxon>
        <taxon>IRL clade</taxon>
        <taxon>Trifolieae</taxon>
        <taxon>Trifolium</taxon>
    </lineage>
</organism>
<dbReference type="EMBL" id="LXQA010043589">
    <property type="protein sequence ID" value="MCI00561.1"/>
    <property type="molecule type" value="Genomic_DNA"/>
</dbReference>
<dbReference type="Proteomes" id="UP000265520">
    <property type="component" value="Unassembled WGS sequence"/>
</dbReference>
<sequence>LSGRLLTAHGYSAPEFESGSYTQQSDVFSFGVVMLELLTGRKSYDR</sequence>